<feature type="region of interest" description="Disordered" evidence="8">
    <location>
        <begin position="1524"/>
        <end position="1547"/>
    </location>
</feature>
<protein>
    <recommendedName>
        <fullName evidence="7">Structure-specific endonuclease subunit SLX4</fullName>
    </recommendedName>
</protein>
<dbReference type="Pfam" id="PF00651">
    <property type="entry name" value="BTB"/>
    <property type="match status" value="1"/>
</dbReference>
<feature type="compositionally biased region" description="Basic and acidic residues" evidence="8">
    <location>
        <begin position="646"/>
        <end position="657"/>
    </location>
</feature>
<dbReference type="Proteomes" id="UP001634394">
    <property type="component" value="Unassembled WGS sequence"/>
</dbReference>
<dbReference type="Pfam" id="PF09494">
    <property type="entry name" value="Slx4"/>
    <property type="match status" value="1"/>
</dbReference>
<dbReference type="GO" id="GO:0005634">
    <property type="term" value="C:nucleus"/>
    <property type="evidence" value="ECO:0007669"/>
    <property type="project" value="UniProtKB-SubCell"/>
</dbReference>
<feature type="compositionally biased region" description="Low complexity" evidence="8">
    <location>
        <begin position="184"/>
        <end position="195"/>
    </location>
</feature>
<feature type="domain" description="BTB" evidence="9">
    <location>
        <begin position="458"/>
        <end position="519"/>
    </location>
</feature>
<comment type="similarity">
    <text evidence="2">Belongs to the SLX4 family.</text>
</comment>
<accession>A0ABD3WZR5</accession>
<reference evidence="10 11" key="1">
    <citation type="submission" date="2024-11" db="EMBL/GenBank/DDBJ databases">
        <title>Chromosome-level genome assembly of the freshwater bivalve Anodonta woodiana.</title>
        <authorList>
            <person name="Chen X."/>
        </authorList>
    </citation>
    <scope>NUCLEOTIDE SEQUENCE [LARGE SCALE GENOMIC DNA]</scope>
    <source>
        <strain evidence="10">MN2024</strain>
        <tissue evidence="10">Gills</tissue>
    </source>
</reference>
<keyword evidence="11" id="KW-1185">Reference proteome</keyword>
<keyword evidence="3" id="KW-0227">DNA damage</keyword>
<feature type="compositionally biased region" description="Polar residues" evidence="8">
    <location>
        <begin position="1226"/>
        <end position="1239"/>
    </location>
</feature>
<feature type="region of interest" description="Disordered" evidence="8">
    <location>
        <begin position="627"/>
        <end position="658"/>
    </location>
</feature>
<comment type="subcellular location">
    <subcellularLocation>
        <location evidence="1">Nucleus</location>
    </subcellularLocation>
</comment>
<dbReference type="EMBL" id="JBJQND010000004">
    <property type="protein sequence ID" value="KAL3879267.1"/>
    <property type="molecule type" value="Genomic_DNA"/>
</dbReference>
<dbReference type="GO" id="GO:0006310">
    <property type="term" value="P:DNA recombination"/>
    <property type="evidence" value="ECO:0007669"/>
    <property type="project" value="UniProtKB-KW"/>
</dbReference>
<proteinExistence type="inferred from homology"/>
<evidence type="ECO:0000259" key="9">
    <source>
        <dbReference type="PROSITE" id="PS50097"/>
    </source>
</evidence>
<feature type="non-terminal residue" evidence="10">
    <location>
        <position position="1"/>
    </location>
</feature>
<evidence type="ECO:0000256" key="7">
    <source>
        <dbReference type="ARBA" id="ARBA00029496"/>
    </source>
</evidence>
<evidence type="ECO:0000313" key="11">
    <source>
        <dbReference type="Proteomes" id="UP001634394"/>
    </source>
</evidence>
<dbReference type="Gene3D" id="3.30.710.10">
    <property type="entry name" value="Potassium Channel Kv1.1, Chain A"/>
    <property type="match status" value="1"/>
</dbReference>
<dbReference type="GO" id="GO:0006281">
    <property type="term" value="P:DNA repair"/>
    <property type="evidence" value="ECO:0007669"/>
    <property type="project" value="UniProtKB-KW"/>
</dbReference>
<feature type="compositionally biased region" description="Polar residues" evidence="8">
    <location>
        <begin position="1260"/>
        <end position="1272"/>
    </location>
</feature>
<feature type="compositionally biased region" description="Basic residues" evidence="8">
    <location>
        <begin position="1529"/>
        <end position="1541"/>
    </location>
</feature>
<feature type="region of interest" description="Disordered" evidence="8">
    <location>
        <begin position="1407"/>
        <end position="1436"/>
    </location>
</feature>
<dbReference type="InterPro" id="IPR011333">
    <property type="entry name" value="SKP1/BTB/POZ_sf"/>
</dbReference>
<evidence type="ECO:0000256" key="1">
    <source>
        <dbReference type="ARBA" id="ARBA00004123"/>
    </source>
</evidence>
<evidence type="ECO:0000256" key="4">
    <source>
        <dbReference type="ARBA" id="ARBA00023172"/>
    </source>
</evidence>
<keyword evidence="5" id="KW-0234">DNA repair</keyword>
<name>A0ABD3WZR5_SINWO</name>
<organism evidence="10 11">
    <name type="scientific">Sinanodonta woodiana</name>
    <name type="common">Chinese pond mussel</name>
    <name type="synonym">Anodonta woodiana</name>
    <dbReference type="NCBI Taxonomy" id="1069815"/>
    <lineage>
        <taxon>Eukaryota</taxon>
        <taxon>Metazoa</taxon>
        <taxon>Spiralia</taxon>
        <taxon>Lophotrochozoa</taxon>
        <taxon>Mollusca</taxon>
        <taxon>Bivalvia</taxon>
        <taxon>Autobranchia</taxon>
        <taxon>Heteroconchia</taxon>
        <taxon>Palaeoheterodonta</taxon>
        <taxon>Unionida</taxon>
        <taxon>Unionoidea</taxon>
        <taxon>Unionidae</taxon>
        <taxon>Unioninae</taxon>
        <taxon>Sinanodonta</taxon>
    </lineage>
</organism>
<dbReference type="PANTHER" id="PTHR21541">
    <property type="entry name" value="BTB POZ DOMAIN CONTAINING 12"/>
    <property type="match status" value="1"/>
</dbReference>
<keyword evidence="4" id="KW-0233">DNA recombination</keyword>
<dbReference type="InterPro" id="IPR000210">
    <property type="entry name" value="BTB/POZ_dom"/>
</dbReference>
<evidence type="ECO:0000256" key="6">
    <source>
        <dbReference type="ARBA" id="ARBA00023242"/>
    </source>
</evidence>
<evidence type="ECO:0000313" key="10">
    <source>
        <dbReference type="EMBL" id="KAL3879267.1"/>
    </source>
</evidence>
<dbReference type="PROSITE" id="PS50097">
    <property type="entry name" value="BTB"/>
    <property type="match status" value="1"/>
</dbReference>
<feature type="region of interest" description="Disordered" evidence="8">
    <location>
        <begin position="321"/>
        <end position="348"/>
    </location>
</feature>
<feature type="compositionally biased region" description="Basic and acidic residues" evidence="8">
    <location>
        <begin position="1022"/>
        <end position="1050"/>
    </location>
</feature>
<sequence>KELLVLPGEGTASSGKDMGDQTMLCQICHKDLSHMNSQRKTQHVNKCVDKMEQEQKGEEQRLRLLEKAKTAVLDCPLCGKPFKSEISRSSHLKKCAAEAGVSTDKMLLLLKKQEEERQISVAAGIVPNMLRSLHRKQPSSSESSVSRKKRIKEPKSQFDEDVQIAMAISSSLAEEKQLLDSDKISVTGSTSSSSARETKKSRQKKQTDGKPLLLALSEEEKKQRLSNRVTIFILSQFSQEKEELSSTPVLKESNLGRKKIQIDNQSGSDDQESKEVPGLWTRSILSEKDTANKAVFYVRSLMPPIEISKASAGSRFKYLPKSPGKCRSVDQDKRAHEVDSSSEPPHVVTPADLDTTSEMIIASTQTAVILAELAGDDDGGRTQKDEEECKMSQNSQHNIESSNWFHNHININDETQEFKDASGFCPEELIVPKKDDALVLQQRHHTDLRRLVNNPTYSDMIIVTKDKQRIHAHWLLLVARCPALLQMCVDGTVLLEESSEETVLALLTYLYTGQLNLPPRILPQLVTLADRLDLHELLMVCKQMVVSQNTRNAEVEDGDDFNEYGSHGLKDVWGESNTDSEDQKSEMSNSQDNDKENDFISAEDYQDIMCTQRRKIGNKNLYESDTLEPRNVKKKTEMNDGFGTSKESEKKEWKSDSDQSNLMIGSINLIQSEINECDNDSSQSDIYSERHSQASSMEDYTEKDKTTVNMNDTSRKCWLRDKDKFLKGPCDVINYSNMRISFEHENMRNSTVVIKNNLEGDVETRTADHESHNEMKSPSFPQQAECRSEEDEVSLLLASPINVRMEPSDVIIIEDNTVKDSPSKISVSKSPSPRGMVTITKSTYRDKFLLSGGEVNDNNHKNSIHVENANEKCVSILDVGAFAETSLANTVICSGKEHLEKGKQYIIDNGASSVSASPVICRRSNSFERSAANSNTSIQTPEKELDISSDLFSSPTPIKNQKDEYKKLSPFRDSCIDERKMSTPVRDMDIDMRKVEMNQNGFEISPCIDSGSKKRKMETYLIDDKTPKRAAPDRNSSRSKKDIFSPEKEDLNCTKRNTAEQNDQDIEIVGDNFSEMCAQSPTFSDRWKSKWTSKDQNSEFSISSNQDHFIGKLTEDPDIDIDIKGIELEEAVRLIEYSISENENEMVTCALRRCEGQIVDIKDRPSQYIPTDKSPIKTNVSPKTTGSILPVLDEHLSILADSNVWDDFDDCGAGFGEGITFTPLKSASQTNDAKCSQTHSARKSSISDDENPEVVLHGKTQPTDDYSKNNLCTREHSTDNNFKGDNLKDSLMNKEEDEAVFNEDSFIWMVDNMPVDESNSEIKEEKSFLEEENRKAVNFKTPETTPREKKVRKEWIPPSPFTPMPNYVNMSTPLLKKEMDRYGVKPLSKKRMLLILQEIYQKTHQYETDSEVDVGDTDNSTSQEEKCPSSSQESDISEVIEESFMEEKYTENDVPFSPQKRGENLTQMMMKFIQDHPEIHIRMLMYEPLELDWLKKQMLDAGIKCSVDKLMNFLDEKCITFTMKNQRKDSRRGRGKKKRAKPSKDPS</sequence>
<feature type="region of interest" description="Disordered" evidence="8">
    <location>
        <begin position="130"/>
        <end position="157"/>
    </location>
</feature>
<feature type="compositionally biased region" description="Basic and acidic residues" evidence="8">
    <location>
        <begin position="327"/>
        <end position="339"/>
    </location>
</feature>
<dbReference type="CDD" id="cd22999">
    <property type="entry name" value="SAP_SLX4"/>
    <property type="match status" value="1"/>
</dbReference>
<feature type="region of interest" description="Disordered" evidence="8">
    <location>
        <begin position="930"/>
        <end position="961"/>
    </location>
</feature>
<evidence type="ECO:0000256" key="8">
    <source>
        <dbReference type="SAM" id="MobiDB-lite"/>
    </source>
</evidence>
<dbReference type="SMART" id="SM00225">
    <property type="entry name" value="BTB"/>
    <property type="match status" value="1"/>
</dbReference>
<feature type="compositionally biased region" description="Basic and acidic residues" evidence="8">
    <location>
        <begin position="627"/>
        <end position="638"/>
    </location>
</feature>
<feature type="compositionally biased region" description="Polar residues" evidence="8">
    <location>
        <begin position="1417"/>
        <end position="1434"/>
    </location>
</feature>
<gene>
    <name evidence="10" type="ORF">ACJMK2_031569</name>
</gene>
<comment type="caution">
    <text evidence="10">The sequence shown here is derived from an EMBL/GenBank/DDBJ whole genome shotgun (WGS) entry which is preliminary data.</text>
</comment>
<dbReference type="SUPFAM" id="SSF54695">
    <property type="entry name" value="POZ domain"/>
    <property type="match status" value="1"/>
</dbReference>
<feature type="region of interest" description="Disordered" evidence="8">
    <location>
        <begin position="183"/>
        <end position="214"/>
    </location>
</feature>
<feature type="region of interest" description="Disordered" evidence="8">
    <location>
        <begin position="1226"/>
        <end position="1277"/>
    </location>
</feature>
<evidence type="ECO:0000256" key="3">
    <source>
        <dbReference type="ARBA" id="ARBA00022763"/>
    </source>
</evidence>
<dbReference type="PANTHER" id="PTHR21541:SF3">
    <property type="entry name" value="STRUCTURE-SPECIFIC ENDONUCLEASE SUBUNIT SLX4"/>
    <property type="match status" value="1"/>
</dbReference>
<feature type="compositionally biased region" description="Basic and acidic residues" evidence="8">
    <location>
        <begin position="196"/>
        <end position="208"/>
    </location>
</feature>
<evidence type="ECO:0000256" key="5">
    <source>
        <dbReference type="ARBA" id="ARBA00023204"/>
    </source>
</evidence>
<feature type="region of interest" description="Disordered" evidence="8">
    <location>
        <begin position="556"/>
        <end position="597"/>
    </location>
</feature>
<evidence type="ECO:0000256" key="2">
    <source>
        <dbReference type="ARBA" id="ARBA00006661"/>
    </source>
</evidence>
<feature type="region of interest" description="Disordered" evidence="8">
    <location>
        <begin position="1019"/>
        <end position="1050"/>
    </location>
</feature>
<feature type="compositionally biased region" description="Polar residues" evidence="8">
    <location>
        <begin position="930"/>
        <end position="940"/>
    </location>
</feature>
<dbReference type="InterPro" id="IPR018574">
    <property type="entry name" value="Structure-sp_endonuc_su_Slx4"/>
</dbReference>
<keyword evidence="6" id="KW-0539">Nucleus</keyword>
<feature type="region of interest" description="Disordered" evidence="8">
    <location>
        <begin position="678"/>
        <end position="704"/>
    </location>
</feature>
<feature type="compositionally biased region" description="Polar residues" evidence="8">
    <location>
        <begin position="950"/>
        <end position="959"/>
    </location>
</feature>